<evidence type="ECO:0000313" key="2">
    <source>
        <dbReference type="Proteomes" id="UP001055658"/>
    </source>
</evidence>
<dbReference type="RefSeq" id="WP_252081902.1">
    <property type="nucleotide sequence ID" value="NZ_CP092418.1"/>
</dbReference>
<protein>
    <submittedName>
        <fullName evidence="1">Uncharacterized protein</fullName>
    </submittedName>
</protein>
<keyword evidence="2" id="KW-1185">Reference proteome</keyword>
<proteinExistence type="predicted"/>
<gene>
    <name evidence="1" type="ORF">MJO52_12025</name>
</gene>
<evidence type="ECO:0000313" key="1">
    <source>
        <dbReference type="EMBL" id="USD19808.1"/>
    </source>
</evidence>
<sequence>MRKQYLNRFAVFSGTYNLMMGGAKDFKESLPTKQAAEEMTKEIARSEFFTSWVQIFDKVTDQTTTYRIVDGELKQEECE</sequence>
<reference evidence="1" key="1">
    <citation type="submission" date="2022-02" db="EMBL/GenBank/DDBJ databases">
        <title>Coral-associated bacteria.</title>
        <authorList>
            <person name="Tang K."/>
            <person name="Wang X."/>
        </authorList>
    </citation>
    <scope>NUCLEOTIDE SEQUENCE</scope>
    <source>
        <strain evidence="1">SCSIO 43006</strain>
    </source>
</reference>
<dbReference type="EMBL" id="CP092418">
    <property type="protein sequence ID" value="USD19808.1"/>
    <property type="molecule type" value="Genomic_DNA"/>
</dbReference>
<accession>A0ABY4V9B8</accession>
<dbReference type="Proteomes" id="UP001055658">
    <property type="component" value="Chromosome"/>
</dbReference>
<name>A0ABY4V9B8_9GAMM</name>
<organism evidence="1 2">
    <name type="scientific">Microbulbifer variabilis</name>
    <dbReference type="NCBI Taxonomy" id="266805"/>
    <lineage>
        <taxon>Bacteria</taxon>
        <taxon>Pseudomonadati</taxon>
        <taxon>Pseudomonadota</taxon>
        <taxon>Gammaproteobacteria</taxon>
        <taxon>Cellvibrionales</taxon>
        <taxon>Microbulbiferaceae</taxon>
        <taxon>Microbulbifer</taxon>
    </lineage>
</organism>